<evidence type="ECO:0000313" key="2">
    <source>
        <dbReference type="Proteomes" id="UP000321058"/>
    </source>
</evidence>
<evidence type="ECO:0000313" key="1">
    <source>
        <dbReference type="EMBL" id="GEP58986.1"/>
    </source>
</evidence>
<dbReference type="Proteomes" id="UP000321058">
    <property type="component" value="Unassembled WGS sequence"/>
</dbReference>
<sequence>MVVGGGLGGVAATLAAARLGRNVVLVEELDWLGGQLTAQGVPFDEHPWVEDGIGSRSYLELRQRIRDYYFHHYPLTAEARQRRPFNPGMGNVGTLCHEPRVAVRVIDDLLAPFESGGRVRVLRRHALLQAHVDRDRITGLSFRDLETGDTVEIEAALVIDATETGDLLEAANVEHVIGAESKDETGELHALDKADPLDQQAITWCFAMDHLPGEDHTIDRPVRYAEFRDLKLDFWPNRQLDWTVSNHVTHQPLKRALFAGDSDAEYLFDLWHARRIAWRRNFADGAYCSDITLANWPQMDCWLRPVLGVSPEQRDAALEDARQLSLSFLYWMQTEAPRHDDGQGYPGLRLRGDVLGTADGLAKQAYYREGRRIRAEFTVLEQHVGVAARPGRDSAESFFDSVGIGAYRIDLHPSTSRMRDTVDIDSFPFEIPLGALLPVRVDNLLPAAKNLGTTRVTSGAYRVHPVEWSIGEAAGALAAFAHKRAVPPRAVRADKTLLADLQVLLGDCGVPIRWPRYGALTPLTRRGYRPPPSI</sequence>
<dbReference type="Gene3D" id="3.50.50.60">
    <property type="entry name" value="FAD/NAD(P)-binding domain"/>
    <property type="match status" value="1"/>
</dbReference>
<proteinExistence type="predicted"/>
<reference evidence="1 2" key="1">
    <citation type="submission" date="2019-07" db="EMBL/GenBank/DDBJ databases">
        <title>Whole genome shotgun sequence of Reyranella soli NBRC 108950.</title>
        <authorList>
            <person name="Hosoyama A."/>
            <person name="Uohara A."/>
            <person name="Ohji S."/>
            <person name="Ichikawa N."/>
        </authorList>
    </citation>
    <scope>NUCLEOTIDE SEQUENCE [LARGE SCALE GENOMIC DNA]</scope>
    <source>
        <strain evidence="1 2">NBRC 108950</strain>
    </source>
</reference>
<dbReference type="GO" id="GO:0009435">
    <property type="term" value="P:NAD+ biosynthetic process"/>
    <property type="evidence" value="ECO:0007669"/>
    <property type="project" value="InterPro"/>
</dbReference>
<dbReference type="InterPro" id="IPR005288">
    <property type="entry name" value="NadB"/>
</dbReference>
<dbReference type="PANTHER" id="PTHR42716">
    <property type="entry name" value="L-ASPARTATE OXIDASE"/>
    <property type="match status" value="1"/>
</dbReference>
<dbReference type="Pfam" id="PF12831">
    <property type="entry name" value="FAD_oxidored"/>
    <property type="match status" value="1"/>
</dbReference>
<dbReference type="EMBL" id="BKAJ01000115">
    <property type="protein sequence ID" value="GEP58986.1"/>
    <property type="molecule type" value="Genomic_DNA"/>
</dbReference>
<protein>
    <submittedName>
        <fullName evidence="1">FAD-dependent oxidoreductase</fullName>
    </submittedName>
</protein>
<name>A0A512NJ71_9HYPH</name>
<dbReference type="AlphaFoldDB" id="A0A512NJ71"/>
<comment type="caution">
    <text evidence="1">The sequence shown here is derived from an EMBL/GenBank/DDBJ whole genome shotgun (WGS) entry which is preliminary data.</text>
</comment>
<dbReference type="InterPro" id="IPR036188">
    <property type="entry name" value="FAD/NAD-bd_sf"/>
</dbReference>
<dbReference type="GO" id="GO:0008734">
    <property type="term" value="F:L-aspartate oxidase activity"/>
    <property type="evidence" value="ECO:0007669"/>
    <property type="project" value="InterPro"/>
</dbReference>
<dbReference type="SUPFAM" id="SSF51905">
    <property type="entry name" value="FAD/NAD(P)-binding domain"/>
    <property type="match status" value="1"/>
</dbReference>
<gene>
    <name evidence="1" type="ORF">RSO01_61520</name>
</gene>
<keyword evidence="2" id="KW-1185">Reference proteome</keyword>
<accession>A0A512NJ71</accession>
<organism evidence="1 2">
    <name type="scientific">Reyranella soli</name>
    <dbReference type="NCBI Taxonomy" id="1230389"/>
    <lineage>
        <taxon>Bacteria</taxon>
        <taxon>Pseudomonadati</taxon>
        <taxon>Pseudomonadota</taxon>
        <taxon>Alphaproteobacteria</taxon>
        <taxon>Hyphomicrobiales</taxon>
        <taxon>Reyranellaceae</taxon>
        <taxon>Reyranella</taxon>
    </lineage>
</organism>
<dbReference type="PANTHER" id="PTHR42716:SF1">
    <property type="entry name" value="SLL0471 PROTEIN"/>
    <property type="match status" value="1"/>
</dbReference>